<accession>A0ABS4NQP9</accession>
<dbReference type="RefSeq" id="WP_209873211.1">
    <property type="nucleotide sequence ID" value="NZ_JAGGLV010000007.1"/>
</dbReference>
<organism evidence="6 7">
    <name type="scientific">Paenibacillus silagei</name>
    <dbReference type="NCBI Taxonomy" id="1670801"/>
    <lineage>
        <taxon>Bacteria</taxon>
        <taxon>Bacillati</taxon>
        <taxon>Bacillota</taxon>
        <taxon>Bacilli</taxon>
        <taxon>Bacillales</taxon>
        <taxon>Paenibacillaceae</taxon>
        <taxon>Paenibacillus</taxon>
    </lineage>
</organism>
<dbReference type="InterPro" id="IPR047057">
    <property type="entry name" value="MerR_fam"/>
</dbReference>
<dbReference type="GO" id="GO:0003677">
    <property type="term" value="F:DNA binding"/>
    <property type="evidence" value="ECO:0007669"/>
    <property type="project" value="UniProtKB-KW"/>
</dbReference>
<keyword evidence="3 6" id="KW-0238">DNA-binding</keyword>
<evidence type="ECO:0000256" key="1">
    <source>
        <dbReference type="ARBA" id="ARBA00022491"/>
    </source>
</evidence>
<feature type="domain" description="HTH merR-type" evidence="5">
    <location>
        <begin position="6"/>
        <end position="75"/>
    </location>
</feature>
<dbReference type="Proteomes" id="UP000773462">
    <property type="component" value="Unassembled WGS sequence"/>
</dbReference>
<dbReference type="InterPro" id="IPR009061">
    <property type="entry name" value="DNA-bd_dom_put_sf"/>
</dbReference>
<name>A0ABS4NQP9_9BACL</name>
<sequence length="228" mass="26682">MTMEKYIKTKDFAELTGVSVRTLQYYDEVKVLTPAYINEQGHRFYDSDSFSSMFVILSLKDMGMTLSDIQQYLHKDSFDIRLFIREEKGRIETALSDLQLRFMRLSVLEEKVSEEQDVTPYILPLFSQLPDTGDLPKGKPASFNLKLWNTFIKELNFCAEHRLSAKDDRAGKCVQYWKKNILEANQVPEDTVKKSEEYYQQNPANTFGITQANYRYLVQLIDEYDTDL</sequence>
<keyword evidence="1" id="KW-0678">Repressor</keyword>
<dbReference type="InterPro" id="IPR000551">
    <property type="entry name" value="MerR-type_HTH_dom"/>
</dbReference>
<keyword evidence="4" id="KW-0804">Transcription</keyword>
<dbReference type="SMART" id="SM00422">
    <property type="entry name" value="HTH_MERR"/>
    <property type="match status" value="1"/>
</dbReference>
<evidence type="ECO:0000259" key="5">
    <source>
        <dbReference type="PROSITE" id="PS50937"/>
    </source>
</evidence>
<dbReference type="Gene3D" id="1.10.1660.10">
    <property type="match status" value="1"/>
</dbReference>
<dbReference type="PANTHER" id="PTHR30204:SF69">
    <property type="entry name" value="MERR-FAMILY TRANSCRIPTIONAL REGULATOR"/>
    <property type="match status" value="1"/>
</dbReference>
<dbReference type="CDD" id="cd01106">
    <property type="entry name" value="HTH_TipAL-Mta"/>
    <property type="match status" value="1"/>
</dbReference>
<comment type="caution">
    <text evidence="6">The sequence shown here is derived from an EMBL/GenBank/DDBJ whole genome shotgun (WGS) entry which is preliminary data.</text>
</comment>
<dbReference type="EMBL" id="JAGGLV010000007">
    <property type="protein sequence ID" value="MBP2112382.1"/>
    <property type="molecule type" value="Genomic_DNA"/>
</dbReference>
<evidence type="ECO:0000256" key="2">
    <source>
        <dbReference type="ARBA" id="ARBA00023015"/>
    </source>
</evidence>
<reference evidence="6 7" key="1">
    <citation type="submission" date="2021-03" db="EMBL/GenBank/DDBJ databases">
        <title>Genomic Encyclopedia of Type Strains, Phase IV (KMG-IV): sequencing the most valuable type-strain genomes for metagenomic binning, comparative biology and taxonomic classification.</title>
        <authorList>
            <person name="Goeker M."/>
        </authorList>
    </citation>
    <scope>NUCLEOTIDE SEQUENCE [LARGE SCALE GENOMIC DNA]</scope>
    <source>
        <strain evidence="6 7">DSM 101953</strain>
    </source>
</reference>
<evidence type="ECO:0000313" key="7">
    <source>
        <dbReference type="Proteomes" id="UP000773462"/>
    </source>
</evidence>
<dbReference type="SUPFAM" id="SSF46955">
    <property type="entry name" value="Putative DNA-binding domain"/>
    <property type="match status" value="1"/>
</dbReference>
<gene>
    <name evidence="6" type="ORF">J2Z70_002536</name>
</gene>
<dbReference type="Pfam" id="PF13411">
    <property type="entry name" value="MerR_1"/>
    <property type="match status" value="1"/>
</dbReference>
<dbReference type="PANTHER" id="PTHR30204">
    <property type="entry name" value="REDOX-CYCLING DRUG-SENSING TRANSCRIPTIONAL ACTIVATOR SOXR"/>
    <property type="match status" value="1"/>
</dbReference>
<proteinExistence type="predicted"/>
<evidence type="ECO:0000313" key="6">
    <source>
        <dbReference type="EMBL" id="MBP2112382.1"/>
    </source>
</evidence>
<dbReference type="PROSITE" id="PS50937">
    <property type="entry name" value="HTH_MERR_2"/>
    <property type="match status" value="1"/>
</dbReference>
<keyword evidence="7" id="KW-1185">Reference proteome</keyword>
<protein>
    <submittedName>
        <fullName evidence="6">DNA-binding transcriptional MerR regulator</fullName>
    </submittedName>
</protein>
<evidence type="ECO:0000256" key="3">
    <source>
        <dbReference type="ARBA" id="ARBA00023125"/>
    </source>
</evidence>
<evidence type="ECO:0000256" key="4">
    <source>
        <dbReference type="ARBA" id="ARBA00023163"/>
    </source>
</evidence>
<keyword evidence="2" id="KW-0805">Transcription regulation</keyword>